<organism evidence="3">
    <name type="scientific">Vibrio parahaemolyticus</name>
    <dbReference type="NCBI Taxonomy" id="670"/>
    <lineage>
        <taxon>Bacteria</taxon>
        <taxon>Pseudomonadati</taxon>
        <taxon>Pseudomonadota</taxon>
        <taxon>Gammaproteobacteria</taxon>
        <taxon>Vibrionales</taxon>
        <taxon>Vibrionaceae</taxon>
        <taxon>Vibrio</taxon>
    </lineage>
</organism>
<dbReference type="AlphaFoldDB" id="A0A1Y1BAB0"/>
<geneLocation type="plasmid" evidence="2">
    <name>pVP2HP</name>
</geneLocation>
<dbReference type="RefSeq" id="WP_017449270.1">
    <property type="nucleotide sequence ID" value="NZ_AP014859.1"/>
</dbReference>
<evidence type="ECO:0000313" key="6">
    <source>
        <dbReference type="Proteomes" id="UP000464718"/>
    </source>
</evidence>
<dbReference type="Pfam" id="PF13614">
    <property type="entry name" value="AAA_31"/>
    <property type="match status" value="1"/>
</dbReference>
<keyword evidence="3" id="KW-0614">Plasmid</keyword>
<dbReference type="EMBL" id="AP014859">
    <property type="protein sequence ID" value="BAX56809.1"/>
    <property type="molecule type" value="Genomic_DNA"/>
</dbReference>
<evidence type="ECO:0000313" key="2">
    <source>
        <dbReference type="EMBL" id="BAX56809.1"/>
    </source>
</evidence>
<dbReference type="Gene3D" id="3.40.50.300">
    <property type="entry name" value="P-loop containing nucleotide triphosphate hydrolases"/>
    <property type="match status" value="1"/>
</dbReference>
<sequence length="399" mass="45437">MDTQQTTQSFQSLKQGADAYIKRRNLRLLANHRKELRNFTRAEASTYLAIDAKTLDRYVTSAGIDPRRHEDSQWSIDIEEMYRVRDLLPETLRKEPKFQRGEKQSTQVIVIQNQKGGVGKTVSAATVASGLATEFHQEYRVGLIDMDGQATLSMYYAPEADQEGNLSVGDLIMRNFDLDEDETFEQAVSEAFLETTIPNLRILPASQSDRAIEGWFHEQVFTHKLPSPYSILADIIDAVKDEFDIIIIDTPPSLGYATYNAYFAATSVVFPLSITENDIDATCSYFSYIPQVWALLANANHQGYDFMKILLTNHRDSSTTTELMNSLYEHFAPYLYSKEFKHSEAIRQASSLLATVFDMSKSEYPKSKSTFQTAQQNGYEVISQIQRDILSVWREQEQA</sequence>
<dbReference type="CDD" id="cd02042">
    <property type="entry name" value="ParAB_family"/>
    <property type="match status" value="1"/>
</dbReference>
<geneLocation type="plasmid" evidence="5">
    <name>pVPSD2016-1</name>
</geneLocation>
<dbReference type="InterPro" id="IPR027417">
    <property type="entry name" value="P-loop_NTPase"/>
</dbReference>
<evidence type="ECO:0000313" key="4">
    <source>
        <dbReference type="EMBL" id="NMU24473.1"/>
    </source>
</evidence>
<dbReference type="EMBL" id="JABCLD010000333">
    <property type="protein sequence ID" value="NMU24473.1"/>
    <property type="molecule type" value="Genomic_DNA"/>
</dbReference>
<evidence type="ECO:0000313" key="3">
    <source>
        <dbReference type="EMBL" id="BAX57074.1"/>
    </source>
</evidence>
<reference evidence="3" key="1">
    <citation type="journal article" date="2017" name="Infect. Genet. Evol.">
        <title>Plasmid dynamics in Vibrio parahaemolyticus strains related to shrimp Acute Hepatopancreatic Necrosis Syndrome (AHPNS).</title>
        <authorList>
            <person name="Theethakaew C."/>
            <person name="Nakamura S."/>
            <person name="Motooka D."/>
            <person name="Matsuda S."/>
            <person name="Kodama T."/>
            <person name="Chonsin K."/>
            <person name="Suthienkul O."/>
            <person name="Iida T."/>
        </authorList>
    </citation>
    <scope>NUCLEOTIDE SEQUENCE</scope>
    <source>
        <strain evidence="3">VPE61</strain>
        <plasmid evidence="2">pVP2HP</plasmid>
        <plasmid evidence="3">pVPE61b</plasmid>
    </source>
</reference>
<feature type="domain" description="AAA" evidence="1">
    <location>
        <begin position="107"/>
        <end position="275"/>
    </location>
</feature>
<dbReference type="PANTHER" id="PTHR13696">
    <property type="entry name" value="P-LOOP CONTAINING NUCLEOSIDE TRIPHOSPHATE HYDROLASE"/>
    <property type="match status" value="1"/>
</dbReference>
<dbReference type="InterPro" id="IPR050678">
    <property type="entry name" value="DNA_Partitioning_ATPase"/>
</dbReference>
<accession>A0A1Y1BAB0</accession>
<dbReference type="SUPFAM" id="SSF52540">
    <property type="entry name" value="P-loop containing nucleoside triphosphate hydrolases"/>
    <property type="match status" value="1"/>
</dbReference>
<evidence type="ECO:0000313" key="5">
    <source>
        <dbReference type="EMBL" id="QHH12938.1"/>
    </source>
</evidence>
<protein>
    <submittedName>
        <fullName evidence="4">ParA family protein</fullName>
    </submittedName>
    <submittedName>
        <fullName evidence="3">Plasmid partitioning protein ParA</fullName>
    </submittedName>
</protein>
<reference evidence="4 7" key="3">
    <citation type="submission" date="2020-04" db="EMBL/GenBank/DDBJ databases">
        <title>Whole-genome sequencing of Vibrio spp. from China reveals different genetic environments of blaCTX-M-14 among diverse lineages.</title>
        <authorList>
            <person name="Zheng Z."/>
            <person name="Ye L."/>
            <person name="Chen S."/>
        </authorList>
    </citation>
    <scope>NUCLEOTIDE SEQUENCE [LARGE SCALE GENOMIC DNA]</scope>
    <source>
        <strain evidence="4 7">Vb0574</strain>
    </source>
</reference>
<geneLocation type="plasmid" evidence="3">
    <name>pVPE61b</name>
</geneLocation>
<geneLocation type="plasmid" evidence="6">
    <name>pvpsd2016-1</name>
</geneLocation>
<proteinExistence type="predicted"/>
<gene>
    <name evidence="3" type="primary">ParA</name>
    <name evidence="5" type="ORF">EHC69_27070</name>
    <name evidence="4" type="ORF">HKB21_02410</name>
</gene>
<dbReference type="EMBL" id="AP014861">
    <property type="protein sequence ID" value="BAX57074.1"/>
    <property type="molecule type" value="Genomic_DNA"/>
</dbReference>
<dbReference type="Proteomes" id="UP000464718">
    <property type="component" value="Plasmid pvpsd2016-1"/>
</dbReference>
<name>A0A1Y1BAB0_VIBPH</name>
<dbReference type="Proteomes" id="UP000555836">
    <property type="component" value="Unassembled WGS sequence"/>
</dbReference>
<evidence type="ECO:0000259" key="1">
    <source>
        <dbReference type="Pfam" id="PF13614"/>
    </source>
</evidence>
<reference evidence="5 6" key="2">
    <citation type="submission" date="2018-12" db="EMBL/GenBank/DDBJ databases">
        <title>Genomic insights into the evolutionary origins and pathogenicity of five Vibrio parahaemolyticus strains isolated from the shrimp with acute hepatopancreatic necrosis disease (AHPND).</title>
        <authorList>
            <person name="Yang Q."/>
            <person name="Dong X."/>
            <person name="Xie G."/>
            <person name="Fu S."/>
            <person name="Zou P."/>
            <person name="Sun J."/>
            <person name="Wang Y."/>
            <person name="Huang J."/>
        </authorList>
    </citation>
    <scope>NUCLEOTIDE SEQUENCE [LARGE SCALE GENOMIC DNA]</scope>
    <source>
        <strain evidence="5 6">20160303005-1</strain>
        <plasmid evidence="6">pvpsd2016-1</plasmid>
        <plasmid evidence="5">pVPSD2016-1</plasmid>
    </source>
</reference>
<dbReference type="InterPro" id="IPR025669">
    <property type="entry name" value="AAA_dom"/>
</dbReference>
<dbReference type="EMBL" id="CP034300">
    <property type="protein sequence ID" value="QHH12938.1"/>
    <property type="molecule type" value="Genomic_DNA"/>
</dbReference>
<evidence type="ECO:0000313" key="7">
    <source>
        <dbReference type="Proteomes" id="UP000555836"/>
    </source>
</evidence>
<dbReference type="PANTHER" id="PTHR13696:SF52">
    <property type="entry name" value="PARA FAMILY PROTEIN CT_582"/>
    <property type="match status" value="1"/>
</dbReference>